<dbReference type="CDD" id="cd00009">
    <property type="entry name" value="AAA"/>
    <property type="match status" value="1"/>
</dbReference>
<dbReference type="GO" id="GO:0003677">
    <property type="term" value="F:DNA binding"/>
    <property type="evidence" value="ECO:0007669"/>
    <property type="project" value="UniProtKB-KW"/>
</dbReference>
<keyword evidence="2" id="KW-0238">DNA-binding</keyword>
<comment type="caution">
    <text evidence="4">The sequence shown here is derived from an EMBL/GenBank/DDBJ whole genome shotgun (WGS) entry which is preliminary data.</text>
</comment>
<dbReference type="InterPro" id="IPR036185">
    <property type="entry name" value="DNA_heli_DnaB-like_N_sf"/>
</dbReference>
<dbReference type="Pfam" id="PF00772">
    <property type="entry name" value="DnaB"/>
    <property type="match status" value="1"/>
</dbReference>
<dbReference type="GO" id="GO:0006260">
    <property type="term" value="P:DNA replication"/>
    <property type="evidence" value="ECO:0007669"/>
    <property type="project" value="UniProtKB-KW"/>
</dbReference>
<evidence type="ECO:0000313" key="4">
    <source>
        <dbReference type="EMBL" id="GAI15553.1"/>
    </source>
</evidence>
<dbReference type="InterPro" id="IPR002611">
    <property type="entry name" value="IstB_ATP-bd"/>
</dbReference>
<dbReference type="InterPro" id="IPR027417">
    <property type="entry name" value="P-loop_NTPase"/>
</dbReference>
<feature type="domain" description="AAA+ ATPase" evidence="3">
    <location>
        <begin position="66"/>
        <end position="177"/>
    </location>
</feature>
<name>X1L939_9ZZZZ</name>
<gene>
    <name evidence="4" type="ORF">S06H3_20649</name>
</gene>
<accession>X1L939</accession>
<dbReference type="GO" id="GO:0003678">
    <property type="term" value="F:DNA helicase activity"/>
    <property type="evidence" value="ECO:0007669"/>
    <property type="project" value="InterPro"/>
</dbReference>
<dbReference type="AlphaFoldDB" id="X1L939"/>
<keyword evidence="1" id="KW-0235">DNA replication</keyword>
<dbReference type="PANTHER" id="PTHR30050:SF4">
    <property type="entry name" value="ATP-BINDING PROTEIN RV3427C IN INSERTION SEQUENCE-RELATED"/>
    <property type="match status" value="1"/>
</dbReference>
<dbReference type="GO" id="GO:0005524">
    <property type="term" value="F:ATP binding"/>
    <property type="evidence" value="ECO:0007669"/>
    <property type="project" value="InterPro"/>
</dbReference>
<protein>
    <recommendedName>
        <fullName evidence="3">AAA+ ATPase domain-containing protein</fullName>
    </recommendedName>
</protein>
<dbReference type="InterPro" id="IPR003593">
    <property type="entry name" value="AAA+_ATPase"/>
</dbReference>
<dbReference type="SUPFAM" id="SSF48024">
    <property type="entry name" value="N-terminal domain of DnaB helicase"/>
    <property type="match status" value="1"/>
</dbReference>
<dbReference type="InterPro" id="IPR007693">
    <property type="entry name" value="DNA_helicase_DnaB-like_N"/>
</dbReference>
<dbReference type="PANTHER" id="PTHR30050">
    <property type="entry name" value="CHROMOSOMAL REPLICATION INITIATOR PROTEIN DNAA"/>
    <property type="match status" value="1"/>
</dbReference>
<evidence type="ECO:0000256" key="1">
    <source>
        <dbReference type="ARBA" id="ARBA00022705"/>
    </source>
</evidence>
<evidence type="ECO:0000256" key="2">
    <source>
        <dbReference type="ARBA" id="ARBA00023125"/>
    </source>
</evidence>
<sequence length="220" mass="24745">MPCSCTQPERDKKSRSRLQRYSGLELELLKKMAFDNFDWKRVNLPPEQRENIKEAYRLALDFAKSPQGWLVFIGETGCGKTHLAAAIANYCLKEGQPVKFEVVPDFLDHLRLTFSPESPVTYDQLFEEVKNAPLLILDDFGEQSTTPWAEEAVIGSLLIDGTSIHKIAAILQPPDFHNERNSLIYGACLSLYERDEAIDQITVAQELDRQGKLEACGGAA</sequence>
<evidence type="ECO:0000259" key="3">
    <source>
        <dbReference type="SMART" id="SM00382"/>
    </source>
</evidence>
<feature type="non-terminal residue" evidence="4">
    <location>
        <position position="220"/>
    </location>
</feature>
<dbReference type="SUPFAM" id="SSF52540">
    <property type="entry name" value="P-loop containing nucleoside triphosphate hydrolases"/>
    <property type="match status" value="1"/>
</dbReference>
<organism evidence="4">
    <name type="scientific">marine sediment metagenome</name>
    <dbReference type="NCBI Taxonomy" id="412755"/>
    <lineage>
        <taxon>unclassified sequences</taxon>
        <taxon>metagenomes</taxon>
        <taxon>ecological metagenomes</taxon>
    </lineage>
</organism>
<reference evidence="4" key="1">
    <citation type="journal article" date="2014" name="Front. Microbiol.">
        <title>High frequency of phylogenetically diverse reductive dehalogenase-homologous genes in deep subseafloor sedimentary metagenomes.</title>
        <authorList>
            <person name="Kawai M."/>
            <person name="Futagami T."/>
            <person name="Toyoda A."/>
            <person name="Takaki Y."/>
            <person name="Nishi S."/>
            <person name="Hori S."/>
            <person name="Arai W."/>
            <person name="Tsubouchi T."/>
            <person name="Morono Y."/>
            <person name="Uchiyama I."/>
            <person name="Ito T."/>
            <person name="Fujiyama A."/>
            <person name="Inagaki F."/>
            <person name="Takami H."/>
        </authorList>
    </citation>
    <scope>NUCLEOTIDE SEQUENCE</scope>
    <source>
        <strain evidence="4">Expedition CK06-06</strain>
    </source>
</reference>
<proteinExistence type="predicted"/>
<dbReference type="SMART" id="SM00382">
    <property type="entry name" value="AAA"/>
    <property type="match status" value="1"/>
</dbReference>
<dbReference type="Gene3D" id="3.40.50.300">
    <property type="entry name" value="P-loop containing nucleotide triphosphate hydrolases"/>
    <property type="match status" value="1"/>
</dbReference>
<dbReference type="EMBL" id="BARV01010721">
    <property type="protein sequence ID" value="GAI15553.1"/>
    <property type="molecule type" value="Genomic_DNA"/>
</dbReference>
<dbReference type="Pfam" id="PF01695">
    <property type="entry name" value="IstB_IS21"/>
    <property type="match status" value="1"/>
</dbReference>